<feature type="non-terminal residue" evidence="1">
    <location>
        <position position="1"/>
    </location>
</feature>
<gene>
    <name evidence="1" type="ORF">GOODEAATRI_031934</name>
</gene>
<organism evidence="1 2">
    <name type="scientific">Goodea atripinnis</name>
    <dbReference type="NCBI Taxonomy" id="208336"/>
    <lineage>
        <taxon>Eukaryota</taxon>
        <taxon>Metazoa</taxon>
        <taxon>Chordata</taxon>
        <taxon>Craniata</taxon>
        <taxon>Vertebrata</taxon>
        <taxon>Euteleostomi</taxon>
        <taxon>Actinopterygii</taxon>
        <taxon>Neopterygii</taxon>
        <taxon>Teleostei</taxon>
        <taxon>Neoteleostei</taxon>
        <taxon>Acanthomorphata</taxon>
        <taxon>Ovalentaria</taxon>
        <taxon>Atherinomorphae</taxon>
        <taxon>Cyprinodontiformes</taxon>
        <taxon>Goodeidae</taxon>
        <taxon>Goodea</taxon>
    </lineage>
</organism>
<name>A0ABV0NZC2_9TELE</name>
<proteinExistence type="predicted"/>
<protein>
    <submittedName>
        <fullName evidence="1">Uncharacterized protein</fullName>
    </submittedName>
</protein>
<reference evidence="1 2" key="1">
    <citation type="submission" date="2021-06" db="EMBL/GenBank/DDBJ databases">
        <authorList>
            <person name="Palmer J.M."/>
        </authorList>
    </citation>
    <scope>NUCLEOTIDE SEQUENCE [LARGE SCALE GENOMIC DNA]</scope>
    <source>
        <strain evidence="1 2">GA_2019</strain>
        <tissue evidence="1">Muscle</tissue>
    </source>
</reference>
<sequence>IYYKAVRDIEAGEELLVYMKDGIFPEGSMAPNLQARFGKCLQEQRLKHTFTRLRLYTKSLCWAFPGLLNLASDSGIGY</sequence>
<dbReference type="EMBL" id="JAHRIO010055661">
    <property type="protein sequence ID" value="MEQ2176811.1"/>
    <property type="molecule type" value="Genomic_DNA"/>
</dbReference>
<evidence type="ECO:0000313" key="1">
    <source>
        <dbReference type="EMBL" id="MEQ2176811.1"/>
    </source>
</evidence>
<keyword evidence="2" id="KW-1185">Reference proteome</keyword>
<dbReference type="Proteomes" id="UP001476798">
    <property type="component" value="Unassembled WGS sequence"/>
</dbReference>
<comment type="caution">
    <text evidence="1">The sequence shown here is derived from an EMBL/GenBank/DDBJ whole genome shotgun (WGS) entry which is preliminary data.</text>
</comment>
<evidence type="ECO:0000313" key="2">
    <source>
        <dbReference type="Proteomes" id="UP001476798"/>
    </source>
</evidence>
<accession>A0ABV0NZC2</accession>